<reference evidence="5 8" key="1">
    <citation type="submission" date="2018-06" db="EMBL/GenBank/DDBJ databases">
        <authorList>
            <consortium name="Pathogen Informatics"/>
            <person name="Doyle S."/>
        </authorList>
    </citation>
    <scope>NUCLEOTIDE SEQUENCE [LARGE SCALE GENOMIC DNA]</scope>
    <source>
        <strain evidence="5 8">NCTC10638</strain>
    </source>
</reference>
<dbReference type="CDD" id="cd00118">
    <property type="entry name" value="LysM"/>
    <property type="match status" value="1"/>
</dbReference>
<dbReference type="InterPro" id="IPR016047">
    <property type="entry name" value="M23ase_b-sheet_dom"/>
</dbReference>
<dbReference type="OrthoDB" id="9795421at2"/>
<dbReference type="SUPFAM" id="SSF51261">
    <property type="entry name" value="Duplicated hybrid motif"/>
    <property type="match status" value="1"/>
</dbReference>
<dbReference type="GO" id="GO:0032153">
    <property type="term" value="C:cell division site"/>
    <property type="evidence" value="ECO:0007669"/>
    <property type="project" value="TreeGrafter"/>
</dbReference>
<dbReference type="InterPro" id="IPR011055">
    <property type="entry name" value="Dup_hybrid_motif"/>
</dbReference>
<dbReference type="Proteomes" id="UP000254802">
    <property type="component" value="Unassembled WGS sequence"/>
</dbReference>
<dbReference type="PANTHER" id="PTHR21666">
    <property type="entry name" value="PEPTIDASE-RELATED"/>
    <property type="match status" value="1"/>
</dbReference>
<evidence type="ECO:0000259" key="4">
    <source>
        <dbReference type="PROSITE" id="PS51782"/>
    </source>
</evidence>
<dbReference type="GO" id="GO:0009279">
    <property type="term" value="C:cell outer membrane"/>
    <property type="evidence" value="ECO:0007669"/>
    <property type="project" value="TreeGrafter"/>
</dbReference>
<keyword evidence="5" id="KW-0378">Hydrolase</keyword>
<dbReference type="STRING" id="75985.WC39_02045"/>
<dbReference type="Proteomes" id="UP000318394">
    <property type="component" value="Unassembled WGS sequence"/>
</dbReference>
<evidence type="ECO:0000313" key="9">
    <source>
        <dbReference type="Proteomes" id="UP000315164"/>
    </source>
</evidence>
<dbReference type="GeneID" id="67368031"/>
<dbReference type="Gene3D" id="2.70.70.10">
    <property type="entry name" value="Glucose Permease (Domain IIA)"/>
    <property type="match status" value="1"/>
</dbReference>
<protein>
    <submittedName>
        <fullName evidence="7">LysM peptidoglycan-binding domain-containing protein</fullName>
    </submittedName>
    <submittedName>
        <fullName evidence="5">Murein hydrolase activator NlpD</fullName>
    </submittedName>
</protein>
<reference evidence="9 10" key="2">
    <citation type="journal article" date="2019" name="Vet. Microbiol.">
        <title>Genetic characterization of susceptible and multi-drug resistant Mannheimia haemolytica isolated from high-risk stocker calves prior to and after antimicrobial metaphylaxis.</title>
        <authorList>
            <person name="Snyder E.R."/>
            <person name="Alvarez-Narvaez S."/>
            <person name="Credille B.C."/>
        </authorList>
    </citation>
    <scope>NUCLEOTIDE SEQUENCE [LARGE SCALE GENOMIC DNA]</scope>
    <source>
        <strain evidence="7 9">UGA-R5-128-1</strain>
        <strain evidence="6 10">UGA-R7-163-1</strain>
    </source>
</reference>
<feature type="chain" id="PRO_5044570280" evidence="3">
    <location>
        <begin position="25"/>
        <end position="426"/>
    </location>
</feature>
<dbReference type="CDD" id="cd12797">
    <property type="entry name" value="M23_peptidase"/>
    <property type="match status" value="1"/>
</dbReference>
<evidence type="ECO:0000256" key="2">
    <source>
        <dbReference type="SAM" id="MobiDB-lite"/>
    </source>
</evidence>
<dbReference type="SMART" id="SM00257">
    <property type="entry name" value="LysM"/>
    <property type="match status" value="1"/>
</dbReference>
<dbReference type="InterPro" id="IPR050570">
    <property type="entry name" value="Cell_wall_metabolism_enzyme"/>
</dbReference>
<dbReference type="GO" id="GO:0004222">
    <property type="term" value="F:metalloendopeptidase activity"/>
    <property type="evidence" value="ECO:0007669"/>
    <property type="project" value="TreeGrafter"/>
</dbReference>
<dbReference type="Pfam" id="PF01551">
    <property type="entry name" value="Peptidase_M23"/>
    <property type="match status" value="1"/>
</dbReference>
<feature type="region of interest" description="Disordered" evidence="2">
    <location>
        <begin position="50"/>
        <end position="78"/>
    </location>
</feature>
<evidence type="ECO:0000313" key="5">
    <source>
        <dbReference type="EMBL" id="STY59140.1"/>
    </source>
</evidence>
<dbReference type="InterPro" id="IPR036779">
    <property type="entry name" value="LysM_dom_sf"/>
</dbReference>
<dbReference type="PROSITE" id="PS51257">
    <property type="entry name" value="PROKAR_LIPOPROTEIN"/>
    <property type="match status" value="1"/>
</dbReference>
<dbReference type="Proteomes" id="UP000315164">
    <property type="component" value="Unassembled WGS sequence"/>
</dbReference>
<dbReference type="KEGG" id="mhaq:WC39_02045"/>
<keyword evidence="3" id="KW-0732">Signal</keyword>
<dbReference type="Pfam" id="PF01476">
    <property type="entry name" value="LysM"/>
    <property type="match status" value="1"/>
</dbReference>
<evidence type="ECO:0000256" key="3">
    <source>
        <dbReference type="SAM" id="SignalP"/>
    </source>
</evidence>
<comment type="similarity">
    <text evidence="1">Belongs to the E.coli NlpD/Haemophilus LppB family.</text>
</comment>
<accession>A0A248ZYL2</accession>
<dbReference type="EMBL" id="VAJI01000008">
    <property type="protein sequence ID" value="TRB38282.1"/>
    <property type="molecule type" value="Genomic_DNA"/>
</dbReference>
<feature type="domain" description="LysM" evidence="4">
    <location>
        <begin position="150"/>
        <end position="194"/>
    </location>
</feature>
<feature type="signal peptide" evidence="3">
    <location>
        <begin position="1"/>
        <end position="24"/>
    </location>
</feature>
<dbReference type="EMBL" id="UGPN01000002">
    <property type="protein sequence ID" value="STY59140.1"/>
    <property type="molecule type" value="Genomic_DNA"/>
</dbReference>
<dbReference type="KEGG" id="mhay:VK67_02050"/>
<name>A0A248ZYL2_MANHA</name>
<gene>
    <name evidence="5" type="primary">nlpD_2</name>
    <name evidence="7" type="ORF">FEA53_05870</name>
    <name evidence="6" type="ORF">FEB89_05935</name>
    <name evidence="5" type="ORF">NCTC10638_00288</name>
</gene>
<proteinExistence type="inferred from homology"/>
<keyword evidence="10" id="KW-1185">Reference proteome</keyword>
<dbReference type="RefSeq" id="WP_006249475.1">
    <property type="nucleotide sequence ID" value="NZ_CP011098.1"/>
</dbReference>
<dbReference type="AlphaFoldDB" id="A0A248ZYL2"/>
<evidence type="ECO:0000313" key="10">
    <source>
        <dbReference type="Proteomes" id="UP000318394"/>
    </source>
</evidence>
<evidence type="ECO:0000256" key="1">
    <source>
        <dbReference type="ARBA" id="ARBA00038420"/>
    </source>
</evidence>
<dbReference type="Gene3D" id="3.10.350.10">
    <property type="entry name" value="LysM domain"/>
    <property type="match status" value="1"/>
</dbReference>
<dbReference type="EMBL" id="VAJB01000008">
    <property type="protein sequence ID" value="TRB75316.1"/>
    <property type="molecule type" value="Genomic_DNA"/>
</dbReference>
<organism evidence="7 9">
    <name type="scientific">Mannheimia haemolytica</name>
    <name type="common">Pasteurella haemolytica</name>
    <dbReference type="NCBI Taxonomy" id="75985"/>
    <lineage>
        <taxon>Bacteria</taxon>
        <taxon>Pseudomonadati</taxon>
        <taxon>Pseudomonadota</taxon>
        <taxon>Gammaproteobacteria</taxon>
        <taxon>Pasteurellales</taxon>
        <taxon>Pasteurellaceae</taxon>
        <taxon>Mannheimia</taxon>
    </lineage>
</organism>
<evidence type="ECO:0000313" key="8">
    <source>
        <dbReference type="Proteomes" id="UP000254802"/>
    </source>
</evidence>
<dbReference type="PANTHER" id="PTHR21666:SF263">
    <property type="entry name" value="MUREIN HYDROLASE ACTIVATOR NLPD"/>
    <property type="match status" value="1"/>
</dbReference>
<sequence length="426" mass="44650">MKKQFILLPLVSAVLAACSSNNPAPVVNASGNNELSPGVMQPVDVSAGAINSSGGWQSDIQSAPMPSSMNTTPVQTMPQPVSVPQPVATVPQPITNPVITEQPPQPTTTTKIVKKTKTVEKKVDQNFEIPRDANNAPMYNQIQKGFYDGSTYTVRKGDTMFLIAYIVGKDVKEIAALNNMSEPYQLSVGQKLKTGKSATETITVEEKVTVPVEPQITYQQGANGTTYASGGNITGPVKAGTANADVTPVNNGIKATTATAPAVTASVGTVNATEDRTASTIRAIDGTASGAVQSSNTVSAPASSIKWQWPTSGRVISGFSSAEGGNKGIDIAGNKGQDVRAAAAGKVVYAGNALQGYGNLIIIKHTDDFLSAYAHNNTIEVDEQETVKAGQKIATLGSTGTNTNKLHFEIRYKGKSVDPARYLPRK</sequence>
<evidence type="ECO:0000313" key="6">
    <source>
        <dbReference type="EMBL" id="TRB38282.1"/>
    </source>
</evidence>
<dbReference type="InterPro" id="IPR018392">
    <property type="entry name" value="LysM"/>
</dbReference>
<dbReference type="PROSITE" id="PS51782">
    <property type="entry name" value="LYSM"/>
    <property type="match status" value="1"/>
</dbReference>
<evidence type="ECO:0000313" key="7">
    <source>
        <dbReference type="EMBL" id="TRB75316.1"/>
    </source>
</evidence>